<dbReference type="Gene3D" id="1.10.287.130">
    <property type="match status" value="1"/>
</dbReference>
<keyword evidence="9 16" id="KW-0418">Kinase</keyword>
<evidence type="ECO:0000256" key="12">
    <source>
        <dbReference type="ARBA" id="ARBA00023012"/>
    </source>
</evidence>
<feature type="transmembrane region" description="Helical" evidence="14">
    <location>
        <begin position="12"/>
        <end position="33"/>
    </location>
</feature>
<keyword evidence="13 14" id="KW-0472">Membrane</keyword>
<evidence type="ECO:0000256" key="1">
    <source>
        <dbReference type="ARBA" id="ARBA00000085"/>
    </source>
</evidence>
<dbReference type="Proteomes" id="UP000713880">
    <property type="component" value="Unassembled WGS sequence"/>
</dbReference>
<evidence type="ECO:0000256" key="11">
    <source>
        <dbReference type="ARBA" id="ARBA00022989"/>
    </source>
</evidence>
<dbReference type="GO" id="GO:0005524">
    <property type="term" value="F:ATP binding"/>
    <property type="evidence" value="ECO:0007669"/>
    <property type="project" value="UniProtKB-KW"/>
</dbReference>
<organism evidence="16 17">
    <name type="scientific">Mordavella massiliensis</name>
    <dbReference type="NCBI Taxonomy" id="1871024"/>
    <lineage>
        <taxon>Bacteria</taxon>
        <taxon>Bacillati</taxon>
        <taxon>Bacillota</taxon>
        <taxon>Clostridia</taxon>
        <taxon>Eubacteriales</taxon>
        <taxon>Clostridiaceae</taxon>
        <taxon>Mordavella</taxon>
    </lineage>
</organism>
<keyword evidence="5" id="KW-0597">Phosphoprotein</keyword>
<evidence type="ECO:0000256" key="14">
    <source>
        <dbReference type="SAM" id="Phobius"/>
    </source>
</evidence>
<evidence type="ECO:0000256" key="13">
    <source>
        <dbReference type="ARBA" id="ARBA00023136"/>
    </source>
</evidence>
<feature type="transmembrane region" description="Helical" evidence="14">
    <location>
        <begin position="287"/>
        <end position="305"/>
    </location>
</feature>
<dbReference type="SUPFAM" id="SSF47384">
    <property type="entry name" value="Homodimeric domain of signal transducing histidine kinase"/>
    <property type="match status" value="1"/>
</dbReference>
<name>A0A938X0K8_9CLOT</name>
<keyword evidence="6" id="KW-0808">Transferase</keyword>
<dbReference type="EMBL" id="JACJLV010000004">
    <property type="protein sequence ID" value="MBM6825859.1"/>
    <property type="molecule type" value="Genomic_DNA"/>
</dbReference>
<feature type="transmembrane region" description="Helical" evidence="14">
    <location>
        <begin position="376"/>
        <end position="404"/>
    </location>
</feature>
<evidence type="ECO:0000256" key="6">
    <source>
        <dbReference type="ARBA" id="ARBA00022679"/>
    </source>
</evidence>
<comment type="subcellular location">
    <subcellularLocation>
        <location evidence="2">Cell membrane</location>
        <topology evidence="2">Multi-pass membrane protein</topology>
    </subcellularLocation>
</comment>
<keyword evidence="8" id="KW-0547">Nucleotide-binding</keyword>
<gene>
    <name evidence="16" type="ORF">H6A13_01900</name>
</gene>
<dbReference type="InterPro" id="IPR003661">
    <property type="entry name" value="HisK_dim/P_dom"/>
</dbReference>
<reference evidence="16" key="1">
    <citation type="submission" date="2020-08" db="EMBL/GenBank/DDBJ databases">
        <authorList>
            <person name="Cejkova D."/>
            <person name="Kubasova T."/>
            <person name="Jahodarova E."/>
            <person name="Rychlik I."/>
        </authorList>
    </citation>
    <scope>NUCLEOTIDE SEQUENCE</scope>
    <source>
        <strain evidence="16">An420c</strain>
    </source>
</reference>
<dbReference type="Pfam" id="PF00512">
    <property type="entry name" value="HisKA"/>
    <property type="match status" value="1"/>
</dbReference>
<dbReference type="InterPro" id="IPR003594">
    <property type="entry name" value="HATPase_dom"/>
</dbReference>
<keyword evidence="12" id="KW-0902">Two-component regulatory system</keyword>
<feature type="transmembrane region" description="Helical" evidence="14">
    <location>
        <begin position="221"/>
        <end position="241"/>
    </location>
</feature>
<feature type="transmembrane region" description="Helical" evidence="14">
    <location>
        <begin position="253"/>
        <end position="275"/>
    </location>
</feature>
<dbReference type="InterPro" id="IPR036097">
    <property type="entry name" value="HisK_dim/P_sf"/>
</dbReference>
<evidence type="ECO:0000256" key="9">
    <source>
        <dbReference type="ARBA" id="ARBA00022777"/>
    </source>
</evidence>
<keyword evidence="7 14" id="KW-0812">Transmembrane</keyword>
<sequence length="688" mass="78578">MDTRLKNRHKMAVVLIVATIVLLAYHITSYYGIYNQMMKENQEETEKQMLLSEDFLGQFLQASWILYEREDEDRPNGDGLRGGSFLPAEIQNEYETFYPYLEYVMKDRKGEVMATSLGNSSGDFDHYRITTYAVGLTLVYDQNGEADVEIATREHKSELERGFREVLNRLENGSYRGYTKEDLYYAMPEDCSFTFAMSEENLQTYLSEIFYMDSDQLPKAAVSHILILTAVAALAACLYPLIRSFGTGEEKVFFAPLEAVAAGTAVVAIGVWVNAGRMIWQSEGRTGILDLAVWALYAGVIYWCAGNVRNLIRFRSKAYVREHSLFFAPESRVRAGIQKARQTTGDSIRKAYQSVSDLKLSDITNRQVLEVVGVNFVILTVICCTWYYGIILLVLYSILLFYFLEKYLNEIREKYDRMLDSVNAIADGSLKTEIPEETGVFAPVAEGLEKIRQGFDKAVEEEVKSQKMKTELITNVSHDLKTPLTAIITYVDLLKKEEDTEKQKEYVQVLESKSQRLKVLIEDLFEVSKASTDNVKLELMDVDIVNLLKQVKLELEDKIKDADLEFKCTFPEEKLIVRLDSQKTYRIFENLLMNIVKYALPHTRVYVEIEKQEKAAVIRMKNVSAQELNFHGQDITDRFVRGDMSRNTEGSGLGLAIVKSFTELQGGEFLIDTDGDLFKAEVRFPDPC</sequence>
<evidence type="ECO:0000256" key="10">
    <source>
        <dbReference type="ARBA" id="ARBA00022840"/>
    </source>
</evidence>
<evidence type="ECO:0000256" key="4">
    <source>
        <dbReference type="ARBA" id="ARBA00022475"/>
    </source>
</evidence>
<dbReference type="SUPFAM" id="SSF55874">
    <property type="entry name" value="ATPase domain of HSP90 chaperone/DNA topoisomerase II/histidine kinase"/>
    <property type="match status" value="1"/>
</dbReference>
<dbReference type="InterPro" id="IPR050398">
    <property type="entry name" value="HssS/ArlS-like"/>
</dbReference>
<dbReference type="EC" id="2.7.13.3" evidence="3"/>
<evidence type="ECO:0000256" key="7">
    <source>
        <dbReference type="ARBA" id="ARBA00022692"/>
    </source>
</evidence>
<keyword evidence="11 14" id="KW-1133">Transmembrane helix</keyword>
<keyword evidence="10" id="KW-0067">ATP-binding</keyword>
<dbReference type="Gene3D" id="3.30.565.10">
    <property type="entry name" value="Histidine kinase-like ATPase, C-terminal domain"/>
    <property type="match status" value="1"/>
</dbReference>
<dbReference type="RefSeq" id="WP_204907929.1">
    <property type="nucleotide sequence ID" value="NZ_JACJLV010000004.1"/>
</dbReference>
<feature type="domain" description="Histidine kinase" evidence="15">
    <location>
        <begin position="475"/>
        <end position="688"/>
    </location>
</feature>
<dbReference type="AlphaFoldDB" id="A0A938X0K8"/>
<evidence type="ECO:0000256" key="5">
    <source>
        <dbReference type="ARBA" id="ARBA00022553"/>
    </source>
</evidence>
<protein>
    <recommendedName>
        <fullName evidence="3">histidine kinase</fullName>
        <ecNumber evidence="3">2.7.13.3</ecNumber>
    </recommendedName>
</protein>
<dbReference type="InterPro" id="IPR036890">
    <property type="entry name" value="HATPase_C_sf"/>
</dbReference>
<dbReference type="CDD" id="cd00082">
    <property type="entry name" value="HisKA"/>
    <property type="match status" value="1"/>
</dbReference>
<keyword evidence="4" id="KW-1003">Cell membrane</keyword>
<evidence type="ECO:0000313" key="16">
    <source>
        <dbReference type="EMBL" id="MBM6825859.1"/>
    </source>
</evidence>
<dbReference type="SMART" id="SM00388">
    <property type="entry name" value="HisKA"/>
    <property type="match status" value="1"/>
</dbReference>
<accession>A0A938X0K8</accession>
<dbReference type="PANTHER" id="PTHR45528">
    <property type="entry name" value="SENSOR HISTIDINE KINASE CPXA"/>
    <property type="match status" value="1"/>
</dbReference>
<dbReference type="PANTHER" id="PTHR45528:SF1">
    <property type="entry name" value="SENSOR HISTIDINE KINASE CPXA"/>
    <property type="match status" value="1"/>
</dbReference>
<dbReference type="FunFam" id="1.10.287.130:FF:000008">
    <property type="entry name" value="Two-component sensor histidine kinase"/>
    <property type="match status" value="1"/>
</dbReference>
<evidence type="ECO:0000256" key="8">
    <source>
        <dbReference type="ARBA" id="ARBA00022741"/>
    </source>
</evidence>
<evidence type="ECO:0000256" key="2">
    <source>
        <dbReference type="ARBA" id="ARBA00004651"/>
    </source>
</evidence>
<evidence type="ECO:0000259" key="15">
    <source>
        <dbReference type="PROSITE" id="PS50109"/>
    </source>
</evidence>
<evidence type="ECO:0000313" key="17">
    <source>
        <dbReference type="Proteomes" id="UP000713880"/>
    </source>
</evidence>
<dbReference type="PROSITE" id="PS50109">
    <property type="entry name" value="HIS_KIN"/>
    <property type="match status" value="1"/>
</dbReference>
<dbReference type="Pfam" id="PF02518">
    <property type="entry name" value="HATPase_c"/>
    <property type="match status" value="1"/>
</dbReference>
<dbReference type="GO" id="GO:0005886">
    <property type="term" value="C:plasma membrane"/>
    <property type="evidence" value="ECO:0007669"/>
    <property type="project" value="UniProtKB-SubCell"/>
</dbReference>
<comment type="catalytic activity">
    <reaction evidence="1">
        <text>ATP + protein L-histidine = ADP + protein N-phospho-L-histidine.</text>
        <dbReference type="EC" id="2.7.13.3"/>
    </reaction>
</comment>
<proteinExistence type="predicted"/>
<comment type="caution">
    <text evidence="16">The sequence shown here is derived from an EMBL/GenBank/DDBJ whole genome shotgun (WGS) entry which is preliminary data.</text>
</comment>
<evidence type="ECO:0000256" key="3">
    <source>
        <dbReference type="ARBA" id="ARBA00012438"/>
    </source>
</evidence>
<dbReference type="SMART" id="SM00387">
    <property type="entry name" value="HATPase_c"/>
    <property type="match status" value="1"/>
</dbReference>
<dbReference type="GO" id="GO:0000155">
    <property type="term" value="F:phosphorelay sensor kinase activity"/>
    <property type="evidence" value="ECO:0007669"/>
    <property type="project" value="InterPro"/>
</dbReference>
<reference evidence="16" key="2">
    <citation type="journal article" date="2021" name="Sci. Rep.">
        <title>The distribution of antibiotic resistance genes in chicken gut microbiota commensals.</title>
        <authorList>
            <person name="Juricova H."/>
            <person name="Matiasovicova J."/>
            <person name="Kubasova T."/>
            <person name="Cejkova D."/>
            <person name="Rychlik I."/>
        </authorList>
    </citation>
    <scope>NUCLEOTIDE SEQUENCE</scope>
    <source>
        <strain evidence="16">An420c</strain>
    </source>
</reference>
<keyword evidence="17" id="KW-1185">Reference proteome</keyword>
<dbReference type="InterPro" id="IPR005467">
    <property type="entry name" value="His_kinase_dom"/>
</dbReference>